<dbReference type="Gene3D" id="3.20.20.80">
    <property type="entry name" value="Glycosidases"/>
    <property type="match status" value="1"/>
</dbReference>
<reference evidence="10 11" key="1">
    <citation type="submission" date="2019-04" db="EMBL/GenBank/DDBJ databases">
        <authorList>
            <person name="Van Vliet M D."/>
        </authorList>
    </citation>
    <scope>NUCLEOTIDE SEQUENCE [LARGE SCALE GENOMIC DNA]</scope>
    <source>
        <strain evidence="10 11">F21</strain>
    </source>
</reference>
<dbReference type="AlphaFoldDB" id="A0A6C2UV06"/>
<dbReference type="GO" id="GO:0000272">
    <property type="term" value="P:polysaccharide catabolic process"/>
    <property type="evidence" value="ECO:0007669"/>
    <property type="project" value="UniProtKB-KW"/>
</dbReference>
<keyword evidence="11" id="KW-1185">Reference proteome</keyword>
<keyword evidence="2" id="KW-0964">Secreted</keyword>
<sequence length="805" mass="88706">MKTAIEKKLFWIGGVITLAAASAVAAPLTVDEINQIETDLGITMSASDKADLAAIVKPDVPDQFHIDAETRIDQHRKADLTLSILDPYGNPVPGADVDVMLRRKKFHFGGVMNLKRFAGVTAMGMSTNRYSELYLKFFDTAGLGNGLKAKLRAGNEPYLPGYFAWCEANDIRSRGHTLIWPGNPGSNHLPANIRSILDDLYATATTNGTEIIYDEQLKTDLDTACDDIVAEWAGLWPVYEWDVYNEPFGNHEIQEILGYDVMLKWFHSAQTNAVDPNCGLFINDNRMVSATSPSSYISRTDVYKGYIDYIMASNAPITGIGFQNRIKFEYGDPQLLHDRLDDFATYGLDMAGTEFHIITNSTFSPTPYRRAEMTEEIMTTYLSHPNTSGLNCWSYTSTDVAGGGPLVDENNGNVQLNGLVWYYLNRIKYITQESLTTDLNGQVSLRGFIGDYDIVVQNGPDTYNATLTLDSLGEQRTAFYLDTEARVDRFEAVADAHVYRRFPSTNYGSSTKLNMRKSSDGWGRQAYLKFNVSELTAPIASAKLFLYSETETNTVEALSVQYGNWTENSITWSNRPAVGALIGTAQAQSNSWLAIDVTSYITNNGTYTIALDETGNFPAQNITSREGINRPYLEIMPSPDTDADGTQNWVDTDDDGDLLPDAYETLHGFNPLLAGDGQADPDHDGDSSALEFALGQNPVLPPASATDNGFRIASAENGIELFLNERQNLAADGLAVVLDHSSNLVSWTTIDSFDFTSLGYTENGASSNVVTDAYGPIDQRSFELATPLTNGFFRVRIEQESGTSH</sequence>
<dbReference type="PANTHER" id="PTHR31490:SF1">
    <property type="entry name" value="ENDO-1,4-BETA-XYLANASE 1"/>
    <property type="match status" value="1"/>
</dbReference>
<dbReference type="InterPro" id="IPR017853">
    <property type="entry name" value="GH"/>
</dbReference>
<comment type="subcellular location">
    <subcellularLocation>
        <location evidence="1">Secreted</location>
    </subcellularLocation>
</comment>
<dbReference type="Proteomes" id="UP000346198">
    <property type="component" value="Unassembled WGS sequence"/>
</dbReference>
<evidence type="ECO:0000256" key="3">
    <source>
        <dbReference type="ARBA" id="ARBA00022729"/>
    </source>
</evidence>
<protein>
    <submittedName>
        <fullName evidence="10">Anti-sigma-I factor RsgI6</fullName>
    </submittedName>
</protein>
<evidence type="ECO:0000256" key="1">
    <source>
        <dbReference type="ARBA" id="ARBA00004613"/>
    </source>
</evidence>
<keyword evidence="6" id="KW-0624">Polysaccharide degradation</keyword>
<dbReference type="NCBIfam" id="NF033679">
    <property type="entry name" value="DNRLRE_dom"/>
    <property type="match status" value="1"/>
</dbReference>
<evidence type="ECO:0000256" key="2">
    <source>
        <dbReference type="ARBA" id="ARBA00022525"/>
    </source>
</evidence>
<evidence type="ECO:0000313" key="11">
    <source>
        <dbReference type="Proteomes" id="UP000346198"/>
    </source>
</evidence>
<keyword evidence="3 7" id="KW-0732">Signal</keyword>
<proteinExistence type="predicted"/>
<keyword evidence="5" id="KW-0119">Carbohydrate metabolism</keyword>
<dbReference type="Pfam" id="PF00331">
    <property type="entry name" value="Glyco_hydro_10"/>
    <property type="match status" value="1"/>
</dbReference>
<gene>
    <name evidence="10" type="primary">rsgI6_4</name>
    <name evidence="10" type="ORF">SCARR_05046</name>
</gene>
<feature type="domain" description="GH10" evidence="8">
    <location>
        <begin position="163"/>
        <end position="397"/>
    </location>
</feature>
<dbReference type="InterPro" id="IPR055372">
    <property type="entry name" value="CBM96"/>
</dbReference>
<evidence type="ECO:0000256" key="6">
    <source>
        <dbReference type="ARBA" id="ARBA00023326"/>
    </source>
</evidence>
<dbReference type="InterPro" id="IPR044846">
    <property type="entry name" value="GH10"/>
</dbReference>
<feature type="domain" description="Carbohydrate-binding module family 96" evidence="9">
    <location>
        <begin position="489"/>
        <end position="635"/>
    </location>
</feature>
<evidence type="ECO:0000259" key="8">
    <source>
        <dbReference type="Pfam" id="PF00331"/>
    </source>
</evidence>
<feature type="chain" id="PRO_5025366280" evidence="7">
    <location>
        <begin position="26"/>
        <end position="805"/>
    </location>
</feature>
<evidence type="ECO:0000256" key="5">
    <source>
        <dbReference type="ARBA" id="ARBA00023277"/>
    </source>
</evidence>
<evidence type="ECO:0000259" key="9">
    <source>
        <dbReference type="Pfam" id="PF24517"/>
    </source>
</evidence>
<dbReference type="EMBL" id="CAAHFH010000003">
    <property type="protein sequence ID" value="VGO22947.1"/>
    <property type="molecule type" value="Genomic_DNA"/>
</dbReference>
<dbReference type="GO" id="GO:0005576">
    <property type="term" value="C:extracellular region"/>
    <property type="evidence" value="ECO:0007669"/>
    <property type="project" value="UniProtKB-SubCell"/>
</dbReference>
<dbReference type="Pfam" id="PF24517">
    <property type="entry name" value="CBM96"/>
    <property type="match status" value="1"/>
</dbReference>
<dbReference type="SUPFAM" id="SSF51445">
    <property type="entry name" value="(Trans)glycosidases"/>
    <property type="match status" value="1"/>
</dbReference>
<accession>A0A6C2UV06</accession>
<dbReference type="RefSeq" id="WP_168433607.1">
    <property type="nucleotide sequence ID" value="NZ_CAAHFH010000003.1"/>
</dbReference>
<dbReference type="InterPro" id="IPR001000">
    <property type="entry name" value="GH10_dom"/>
</dbReference>
<dbReference type="GO" id="GO:0004553">
    <property type="term" value="F:hydrolase activity, hydrolyzing O-glycosyl compounds"/>
    <property type="evidence" value="ECO:0007669"/>
    <property type="project" value="InterPro"/>
</dbReference>
<evidence type="ECO:0000256" key="4">
    <source>
        <dbReference type="ARBA" id="ARBA00022801"/>
    </source>
</evidence>
<evidence type="ECO:0000256" key="7">
    <source>
        <dbReference type="SAM" id="SignalP"/>
    </source>
</evidence>
<feature type="signal peptide" evidence="7">
    <location>
        <begin position="1"/>
        <end position="25"/>
    </location>
</feature>
<organism evidence="10 11">
    <name type="scientific">Pontiella sulfatireligans</name>
    <dbReference type="NCBI Taxonomy" id="2750658"/>
    <lineage>
        <taxon>Bacteria</taxon>
        <taxon>Pseudomonadati</taxon>
        <taxon>Kiritimatiellota</taxon>
        <taxon>Kiritimatiellia</taxon>
        <taxon>Kiritimatiellales</taxon>
        <taxon>Pontiellaceae</taxon>
        <taxon>Pontiella</taxon>
    </lineage>
</organism>
<keyword evidence="4" id="KW-0378">Hydrolase</keyword>
<evidence type="ECO:0000313" key="10">
    <source>
        <dbReference type="EMBL" id="VGO22947.1"/>
    </source>
</evidence>
<dbReference type="PANTHER" id="PTHR31490">
    <property type="entry name" value="GLYCOSYL HYDROLASE"/>
    <property type="match status" value="1"/>
</dbReference>
<name>A0A6C2UV06_9BACT</name>